<evidence type="ECO:0000256" key="4">
    <source>
        <dbReference type="ARBA" id="ARBA00023284"/>
    </source>
</evidence>
<dbReference type="PANTHER" id="PTHR42852:SF6">
    <property type="entry name" value="THIOL:DISULFIDE INTERCHANGE PROTEIN DSBE"/>
    <property type="match status" value="1"/>
</dbReference>
<gene>
    <name evidence="7" type="ORF">ACFQDI_17145</name>
</gene>
<evidence type="ECO:0000256" key="3">
    <source>
        <dbReference type="ARBA" id="ARBA00023157"/>
    </source>
</evidence>
<keyword evidence="5" id="KW-0732">Signal</keyword>
<comment type="caution">
    <text evidence="7">The sequence shown here is derived from an EMBL/GenBank/DDBJ whole genome shotgun (WGS) entry which is preliminary data.</text>
</comment>
<evidence type="ECO:0000259" key="6">
    <source>
        <dbReference type="PROSITE" id="PS51352"/>
    </source>
</evidence>
<keyword evidence="3" id="KW-1015">Disulfide bond</keyword>
<accession>A0ABW0KTL2</accession>
<evidence type="ECO:0000313" key="7">
    <source>
        <dbReference type="EMBL" id="MFC5456595.1"/>
    </source>
</evidence>
<evidence type="ECO:0000313" key="8">
    <source>
        <dbReference type="Proteomes" id="UP001596052"/>
    </source>
</evidence>
<protein>
    <submittedName>
        <fullName evidence="7">TlpA family protein disulfide reductase</fullName>
    </submittedName>
</protein>
<dbReference type="CDD" id="cd02966">
    <property type="entry name" value="TlpA_like_family"/>
    <property type="match status" value="1"/>
</dbReference>
<dbReference type="PROSITE" id="PS00194">
    <property type="entry name" value="THIOREDOXIN_1"/>
    <property type="match status" value="1"/>
</dbReference>
<dbReference type="PANTHER" id="PTHR42852">
    <property type="entry name" value="THIOL:DISULFIDE INTERCHANGE PROTEIN DSBE"/>
    <property type="match status" value="1"/>
</dbReference>
<reference evidence="8" key="1">
    <citation type="journal article" date="2019" name="Int. J. Syst. Evol. Microbiol.">
        <title>The Global Catalogue of Microorganisms (GCM) 10K type strain sequencing project: providing services to taxonomists for standard genome sequencing and annotation.</title>
        <authorList>
            <consortium name="The Broad Institute Genomics Platform"/>
            <consortium name="The Broad Institute Genome Sequencing Center for Infectious Disease"/>
            <person name="Wu L."/>
            <person name="Ma J."/>
        </authorList>
    </citation>
    <scope>NUCLEOTIDE SEQUENCE [LARGE SCALE GENOMIC DNA]</scope>
    <source>
        <strain evidence="8">CGMCC 4.1469</strain>
    </source>
</reference>
<dbReference type="Pfam" id="PF08534">
    <property type="entry name" value="Redoxin"/>
    <property type="match status" value="1"/>
</dbReference>
<dbReference type="PROSITE" id="PS51352">
    <property type="entry name" value="THIOREDOXIN_2"/>
    <property type="match status" value="1"/>
</dbReference>
<dbReference type="Gene3D" id="3.40.30.10">
    <property type="entry name" value="Glutaredoxin"/>
    <property type="match status" value="1"/>
</dbReference>
<evidence type="ECO:0000256" key="2">
    <source>
        <dbReference type="ARBA" id="ARBA00022748"/>
    </source>
</evidence>
<feature type="domain" description="Thioredoxin" evidence="6">
    <location>
        <begin position="178"/>
        <end position="318"/>
    </location>
</feature>
<comment type="subcellular location">
    <subcellularLocation>
        <location evidence="1">Cell envelope</location>
    </subcellularLocation>
</comment>
<feature type="chain" id="PRO_5047304064" evidence="5">
    <location>
        <begin position="25"/>
        <end position="318"/>
    </location>
</feature>
<evidence type="ECO:0000256" key="1">
    <source>
        <dbReference type="ARBA" id="ARBA00004196"/>
    </source>
</evidence>
<dbReference type="InterPro" id="IPR036249">
    <property type="entry name" value="Thioredoxin-like_sf"/>
</dbReference>
<evidence type="ECO:0000256" key="5">
    <source>
        <dbReference type="SAM" id="SignalP"/>
    </source>
</evidence>
<name>A0ABW0KTL2_9BACT</name>
<keyword evidence="2" id="KW-0201">Cytochrome c-type biogenesis</keyword>
<dbReference type="Proteomes" id="UP001596052">
    <property type="component" value="Unassembled WGS sequence"/>
</dbReference>
<dbReference type="InterPro" id="IPR017937">
    <property type="entry name" value="Thioredoxin_CS"/>
</dbReference>
<sequence length="318" mass="34562">MKAHRLFCLGVTTFVLAVSSSMRAADGDAEWQKVNQIVEGVKNPKEKPKTREEAIAMLKKGITEFDAAYAAALKAGPSNPARWDAALFEAMTGRVREVAGIPAPKPAISLDDIVKAADAKAETKSQASLVSVMESVEAAEAPGGDLAGWTAKAEKHLKDFPEEKMNQMVEGKLKSIKASADLKAKPLELKFTAVDGREVDVSKLQGKVVLVDFWATWCGPCVAELPNVIKAYKELHAKGFEIVGISLDQDKAELEGFVKEKGMEWPQYFDGKGWQNEIASKYGIQSIPAMWLLNKKGMVVSTNARGQLEEAVTKLLAE</sequence>
<feature type="signal peptide" evidence="5">
    <location>
        <begin position="1"/>
        <end position="24"/>
    </location>
</feature>
<dbReference type="InterPro" id="IPR050553">
    <property type="entry name" value="Thioredoxin_ResA/DsbE_sf"/>
</dbReference>
<dbReference type="EMBL" id="JBHSMQ010000006">
    <property type="protein sequence ID" value="MFC5456595.1"/>
    <property type="molecule type" value="Genomic_DNA"/>
</dbReference>
<keyword evidence="4" id="KW-0676">Redox-active center</keyword>
<dbReference type="InterPro" id="IPR013766">
    <property type="entry name" value="Thioredoxin_domain"/>
</dbReference>
<dbReference type="InterPro" id="IPR013740">
    <property type="entry name" value="Redoxin"/>
</dbReference>
<dbReference type="RefSeq" id="WP_377168990.1">
    <property type="nucleotide sequence ID" value="NZ_JBHSMQ010000006.1"/>
</dbReference>
<dbReference type="SUPFAM" id="SSF52833">
    <property type="entry name" value="Thioredoxin-like"/>
    <property type="match status" value="1"/>
</dbReference>
<proteinExistence type="predicted"/>
<keyword evidence="8" id="KW-1185">Reference proteome</keyword>
<organism evidence="7 8">
    <name type="scientific">Prosthecobacter fluviatilis</name>
    <dbReference type="NCBI Taxonomy" id="445931"/>
    <lineage>
        <taxon>Bacteria</taxon>
        <taxon>Pseudomonadati</taxon>
        <taxon>Verrucomicrobiota</taxon>
        <taxon>Verrucomicrobiia</taxon>
        <taxon>Verrucomicrobiales</taxon>
        <taxon>Verrucomicrobiaceae</taxon>
        <taxon>Prosthecobacter</taxon>
    </lineage>
</organism>